<keyword evidence="1" id="KW-0862">Zinc</keyword>
<dbReference type="Pfam" id="PF12756">
    <property type="entry name" value="zf-C2H2_2"/>
    <property type="match status" value="1"/>
</dbReference>
<feature type="domain" description="C2H2-type" evidence="3">
    <location>
        <begin position="164"/>
        <end position="193"/>
    </location>
</feature>
<organism evidence="4 5">
    <name type="scientific">Taxus chinensis</name>
    <name type="common">Chinese yew</name>
    <name type="synonym">Taxus wallichiana var. chinensis</name>
    <dbReference type="NCBI Taxonomy" id="29808"/>
    <lineage>
        <taxon>Eukaryota</taxon>
        <taxon>Viridiplantae</taxon>
        <taxon>Streptophyta</taxon>
        <taxon>Embryophyta</taxon>
        <taxon>Tracheophyta</taxon>
        <taxon>Spermatophyta</taxon>
        <taxon>Pinopsida</taxon>
        <taxon>Pinidae</taxon>
        <taxon>Conifers II</taxon>
        <taxon>Cupressales</taxon>
        <taxon>Taxaceae</taxon>
        <taxon>Taxus</taxon>
    </lineage>
</organism>
<evidence type="ECO:0000256" key="1">
    <source>
        <dbReference type="PROSITE-ProRule" id="PRU00042"/>
    </source>
</evidence>
<accession>A0AA38CJU2</accession>
<proteinExistence type="predicted"/>
<dbReference type="InterPro" id="IPR040025">
    <property type="entry name" value="Znf622/Rei1/Reh1"/>
</dbReference>
<dbReference type="EMBL" id="JAHRHJ020000010">
    <property type="protein sequence ID" value="KAH9297569.1"/>
    <property type="molecule type" value="Genomic_DNA"/>
</dbReference>
<dbReference type="Proteomes" id="UP000824469">
    <property type="component" value="Unassembled WGS sequence"/>
</dbReference>
<dbReference type="PANTHER" id="PTHR13182">
    <property type="entry name" value="ZINC FINGER PROTEIN 622"/>
    <property type="match status" value="1"/>
</dbReference>
<dbReference type="OMA" id="WTQTQQQ"/>
<reference evidence="4 5" key="1">
    <citation type="journal article" date="2021" name="Nat. Plants">
        <title>The Taxus genome provides insights into paclitaxel biosynthesis.</title>
        <authorList>
            <person name="Xiong X."/>
            <person name="Gou J."/>
            <person name="Liao Q."/>
            <person name="Li Y."/>
            <person name="Zhou Q."/>
            <person name="Bi G."/>
            <person name="Li C."/>
            <person name="Du R."/>
            <person name="Wang X."/>
            <person name="Sun T."/>
            <person name="Guo L."/>
            <person name="Liang H."/>
            <person name="Lu P."/>
            <person name="Wu Y."/>
            <person name="Zhang Z."/>
            <person name="Ro D.K."/>
            <person name="Shang Y."/>
            <person name="Huang S."/>
            <person name="Yan J."/>
        </authorList>
    </citation>
    <scope>NUCLEOTIDE SEQUENCE [LARGE SCALE GENOMIC DNA]</scope>
    <source>
        <strain evidence="4">Ta-2019</strain>
    </source>
</reference>
<keyword evidence="1" id="KW-0479">Metal-binding</keyword>
<gene>
    <name evidence="4" type="ORF">KI387_029251</name>
</gene>
<keyword evidence="1" id="KW-0863">Zinc-finger</keyword>
<evidence type="ECO:0000313" key="4">
    <source>
        <dbReference type="EMBL" id="KAH9297569.1"/>
    </source>
</evidence>
<keyword evidence="5" id="KW-1185">Reference proteome</keyword>
<dbReference type="GO" id="GO:0008270">
    <property type="term" value="F:zinc ion binding"/>
    <property type="evidence" value="ECO:0007669"/>
    <property type="project" value="UniProtKB-KW"/>
</dbReference>
<dbReference type="AlphaFoldDB" id="A0AA38CJU2"/>
<dbReference type="PROSITE" id="PS00028">
    <property type="entry name" value="ZINC_FINGER_C2H2_1"/>
    <property type="match status" value="1"/>
</dbReference>
<dbReference type="InterPro" id="IPR013087">
    <property type="entry name" value="Znf_C2H2_type"/>
</dbReference>
<dbReference type="SMART" id="SM00355">
    <property type="entry name" value="ZnF_C2H2"/>
    <property type="match status" value="3"/>
</dbReference>
<evidence type="ECO:0000256" key="2">
    <source>
        <dbReference type="SAM" id="MobiDB-lite"/>
    </source>
</evidence>
<evidence type="ECO:0000313" key="5">
    <source>
        <dbReference type="Proteomes" id="UP000824469"/>
    </source>
</evidence>
<comment type="caution">
    <text evidence="4">The sequence shown here is derived from an EMBL/GenBank/DDBJ whole genome shotgun (WGS) entry which is preliminary data.</text>
</comment>
<protein>
    <recommendedName>
        <fullName evidence="3">C2H2-type domain-containing protein</fullName>
    </recommendedName>
</protein>
<feature type="compositionally biased region" description="Acidic residues" evidence="2">
    <location>
        <begin position="223"/>
        <end position="241"/>
    </location>
</feature>
<dbReference type="PANTHER" id="PTHR13182:SF8">
    <property type="entry name" value="CYTOPLASMIC 60S SUBUNIT BIOGENESIS FACTOR ZNF622"/>
    <property type="match status" value="1"/>
</dbReference>
<evidence type="ECO:0000259" key="3">
    <source>
        <dbReference type="PROSITE" id="PS50157"/>
    </source>
</evidence>
<name>A0AA38CJU2_TAXCH</name>
<sequence length="510" mass="57096">MWKVAKEMEDWEAKGVSKMMNLMLDKMESIGCWNVFYVAWSLSCINMLSNTAGTYSLHEYHTNLECTFNSTSAEIIHHHHLPLEGLTSLSMGLGQVAERLGSGLSENGIFDPPACWLLSEEMDASPANVTVVAGVPGVTEALFQARQQALAEEQKKLEGNPMLYSCALCGKEYRSVEAHAQHLKSRAHISRASEVSDFRSAGVAVIKPLPERALRSPAAHNQDEDEDSETSEEWEEVEGDDGMVGVATDSLKGLDVNKSHSGDAGGKPDLSREKLEWDVSRCFICNFRPDGTIENCVEHMHKMHGFFIPDAEYLKDPNGLLNYLGLRVTEDFMCLYCREKRQPFQSLEAVRKHMTSKNHCKLHYGDGDEEEDSDLDEFYDYSSSYVDESGMQIVATKETFDANIELGFGGAELVIKTTSGNGTSSKMLGSREFLRYYRQKPRPTTERDTALSKALVSRYRSMGLATVQSRDKTLRQHALKKIQKYGVEAMRTKVGIKNNVIRALPKNVPY</sequence>
<dbReference type="InterPro" id="IPR041661">
    <property type="entry name" value="ZN622/Rei1/Reh1_Znf-C2H2"/>
</dbReference>
<dbReference type="GO" id="GO:0030687">
    <property type="term" value="C:preribosome, large subunit precursor"/>
    <property type="evidence" value="ECO:0007669"/>
    <property type="project" value="TreeGrafter"/>
</dbReference>
<feature type="region of interest" description="Disordered" evidence="2">
    <location>
        <begin position="213"/>
        <end position="242"/>
    </location>
</feature>
<dbReference type="GO" id="GO:0042273">
    <property type="term" value="P:ribosomal large subunit biogenesis"/>
    <property type="evidence" value="ECO:0007669"/>
    <property type="project" value="TreeGrafter"/>
</dbReference>
<dbReference type="PROSITE" id="PS50157">
    <property type="entry name" value="ZINC_FINGER_C2H2_2"/>
    <property type="match status" value="1"/>
</dbReference>